<dbReference type="UniPathway" id="UPA00085"/>
<keyword evidence="11" id="KW-0012">Acyltransferase</keyword>
<organism evidence="11 12">
    <name type="scientific">Thermomonas aquatica</name>
    <dbReference type="NCBI Taxonomy" id="2202149"/>
    <lineage>
        <taxon>Bacteria</taxon>
        <taxon>Pseudomonadati</taxon>
        <taxon>Pseudomonadota</taxon>
        <taxon>Gammaproteobacteria</taxon>
        <taxon>Lysobacterales</taxon>
        <taxon>Lysobacteraceae</taxon>
        <taxon>Thermomonas</taxon>
    </lineage>
</organism>
<keyword evidence="4 10" id="KW-0812">Transmembrane</keyword>
<protein>
    <recommendedName>
        <fullName evidence="10">Glycerol-3-phosphate acyltransferase</fullName>
    </recommendedName>
    <alternativeName>
        <fullName evidence="10">Acyl-PO4 G3P acyltransferase</fullName>
    </alternativeName>
    <alternativeName>
        <fullName evidence="10">Acyl-phosphate--glycerol-3-phosphate acyltransferase</fullName>
    </alternativeName>
    <alternativeName>
        <fullName evidence="10">G3P acyltransferase</fullName>
        <shortName evidence="10">GPAT</shortName>
        <ecNumber evidence="10">2.3.1.275</ecNumber>
    </alternativeName>
    <alternativeName>
        <fullName evidence="10">Lysophosphatidic acid synthase</fullName>
        <shortName evidence="10">LPA synthase</shortName>
    </alternativeName>
</protein>
<dbReference type="PANTHER" id="PTHR30309:SF0">
    <property type="entry name" value="GLYCEROL-3-PHOSPHATE ACYLTRANSFERASE-RELATED"/>
    <property type="match status" value="1"/>
</dbReference>
<comment type="catalytic activity">
    <reaction evidence="10">
        <text>an acyl phosphate + sn-glycerol 3-phosphate = a 1-acyl-sn-glycero-3-phosphate + phosphate</text>
        <dbReference type="Rhea" id="RHEA:34075"/>
        <dbReference type="ChEBI" id="CHEBI:43474"/>
        <dbReference type="ChEBI" id="CHEBI:57597"/>
        <dbReference type="ChEBI" id="CHEBI:57970"/>
        <dbReference type="ChEBI" id="CHEBI:59918"/>
        <dbReference type="EC" id="2.3.1.275"/>
    </reaction>
</comment>
<dbReference type="GO" id="GO:0005886">
    <property type="term" value="C:plasma membrane"/>
    <property type="evidence" value="ECO:0007669"/>
    <property type="project" value="UniProtKB-SubCell"/>
</dbReference>
<keyword evidence="8 10" id="KW-0594">Phospholipid biosynthesis</keyword>
<reference evidence="11 12" key="1">
    <citation type="submission" date="2019-06" db="EMBL/GenBank/DDBJ databases">
        <title>Thermomonas aquatica sp. nov., isolated from an industrial wastewater treatment plant.</title>
        <authorList>
            <person name="Jeon J.H."/>
            <person name="Park D.-S."/>
        </authorList>
    </citation>
    <scope>NUCLEOTIDE SEQUENCE [LARGE SCALE GENOMIC DNA]</scope>
    <source>
        <strain evidence="11 12">SY21</strain>
    </source>
</reference>
<comment type="pathway">
    <text evidence="10">Lipid metabolism; phospholipid metabolism.</text>
</comment>
<evidence type="ECO:0000256" key="9">
    <source>
        <dbReference type="ARBA" id="ARBA00023264"/>
    </source>
</evidence>
<evidence type="ECO:0000256" key="7">
    <source>
        <dbReference type="ARBA" id="ARBA00023136"/>
    </source>
</evidence>
<keyword evidence="2 10" id="KW-0444">Lipid biosynthesis</keyword>
<keyword evidence="12" id="KW-1185">Reference proteome</keyword>
<proteinExistence type="inferred from homology"/>
<evidence type="ECO:0000256" key="2">
    <source>
        <dbReference type="ARBA" id="ARBA00022516"/>
    </source>
</evidence>
<name>A0A5B7ZQ42_9GAMM</name>
<evidence type="ECO:0000256" key="6">
    <source>
        <dbReference type="ARBA" id="ARBA00023098"/>
    </source>
</evidence>
<evidence type="ECO:0000256" key="10">
    <source>
        <dbReference type="HAMAP-Rule" id="MF_01043"/>
    </source>
</evidence>
<comment type="function">
    <text evidence="10">Catalyzes the transfer of an acyl group from acyl-phosphate (acyl-PO(4)) to glycerol-3-phosphate (G3P) to form lysophosphatidic acid (LPA). This enzyme utilizes acyl-phosphate as fatty acyl donor, but not acyl-CoA or acyl-ACP.</text>
</comment>
<feature type="transmembrane region" description="Helical" evidence="10">
    <location>
        <begin position="194"/>
        <end position="213"/>
    </location>
</feature>
<dbReference type="GO" id="GO:0043772">
    <property type="term" value="F:acyl-phosphate glycerol-3-phosphate acyltransferase activity"/>
    <property type="evidence" value="ECO:0007669"/>
    <property type="project" value="UniProtKB-UniRule"/>
</dbReference>
<keyword evidence="1 10" id="KW-1003">Cell membrane</keyword>
<dbReference type="OrthoDB" id="9777124at2"/>
<gene>
    <name evidence="10 11" type="primary">plsY</name>
    <name evidence="11" type="ORF">FHQ07_06925</name>
</gene>
<dbReference type="AlphaFoldDB" id="A0A5B7ZQ42"/>
<feature type="transmembrane region" description="Helical" evidence="10">
    <location>
        <begin position="166"/>
        <end position="188"/>
    </location>
</feature>
<keyword evidence="3 10" id="KW-0808">Transferase</keyword>
<dbReference type="EMBL" id="CP040871">
    <property type="protein sequence ID" value="QDA57068.1"/>
    <property type="molecule type" value="Genomic_DNA"/>
</dbReference>
<dbReference type="SMART" id="SM01207">
    <property type="entry name" value="G3P_acyltransf"/>
    <property type="match status" value="1"/>
</dbReference>
<evidence type="ECO:0000256" key="1">
    <source>
        <dbReference type="ARBA" id="ARBA00022475"/>
    </source>
</evidence>
<dbReference type="Proteomes" id="UP000308149">
    <property type="component" value="Chromosome"/>
</dbReference>
<evidence type="ECO:0000313" key="12">
    <source>
        <dbReference type="Proteomes" id="UP000308149"/>
    </source>
</evidence>
<accession>A0A5B7ZQ42</accession>
<feature type="transmembrane region" description="Helical" evidence="10">
    <location>
        <begin position="135"/>
        <end position="154"/>
    </location>
</feature>
<dbReference type="GO" id="GO:0008654">
    <property type="term" value="P:phospholipid biosynthetic process"/>
    <property type="evidence" value="ECO:0007669"/>
    <property type="project" value="UniProtKB-UniRule"/>
</dbReference>
<feature type="transmembrane region" description="Helical" evidence="10">
    <location>
        <begin position="103"/>
        <end position="123"/>
    </location>
</feature>
<dbReference type="EC" id="2.3.1.275" evidence="10"/>
<evidence type="ECO:0000256" key="4">
    <source>
        <dbReference type="ARBA" id="ARBA00022692"/>
    </source>
</evidence>
<comment type="subcellular location">
    <subcellularLocation>
        <location evidence="10">Cell membrane</location>
        <topology evidence="10">Multi-pass membrane protein</topology>
    </subcellularLocation>
</comment>
<dbReference type="Pfam" id="PF02660">
    <property type="entry name" value="G3P_acyltransf"/>
    <property type="match status" value="1"/>
</dbReference>
<comment type="similarity">
    <text evidence="10">Belongs to the PlsY family.</text>
</comment>
<dbReference type="NCBIfam" id="TIGR00023">
    <property type="entry name" value="glycerol-3-phosphate 1-O-acyltransferase PlsY"/>
    <property type="match status" value="1"/>
</dbReference>
<keyword evidence="5 10" id="KW-1133">Transmembrane helix</keyword>
<evidence type="ECO:0000313" key="11">
    <source>
        <dbReference type="EMBL" id="QDA57068.1"/>
    </source>
</evidence>
<keyword evidence="6 10" id="KW-0443">Lipid metabolism</keyword>
<keyword evidence="9 10" id="KW-1208">Phospholipid metabolism</keyword>
<dbReference type="KEGG" id="thes:FHQ07_06925"/>
<dbReference type="InterPro" id="IPR003811">
    <property type="entry name" value="G3P_acylTferase_PlsY"/>
</dbReference>
<dbReference type="HAMAP" id="MF_01043">
    <property type="entry name" value="PlsY"/>
    <property type="match status" value="1"/>
</dbReference>
<keyword evidence="7 10" id="KW-0472">Membrane</keyword>
<evidence type="ECO:0000256" key="5">
    <source>
        <dbReference type="ARBA" id="ARBA00022989"/>
    </source>
</evidence>
<evidence type="ECO:0000256" key="3">
    <source>
        <dbReference type="ARBA" id="ARBA00022679"/>
    </source>
</evidence>
<comment type="subunit">
    <text evidence="10">Probably interacts with PlsX.</text>
</comment>
<feature type="transmembrane region" description="Helical" evidence="10">
    <location>
        <begin position="53"/>
        <end position="74"/>
    </location>
</feature>
<sequence length="264" mass="28809">MANACWPPCANACRSSKRTWSKSGRRWARMRGRAPWSWGCNPHRYDPGMSPHLLTASLLLFAYLLGSASGSLLLGRLRGIDIRKHGSGNAGGTNAFRTLGWKFALGVAAFDIGKGMLATWIALRYAPVGQPLSVTAHGYLAATAAVLGHVWPLWHGFRGGKGAATAVGGLLVLWPWSIPLLLLVWLLVLTSSGYVGLATVVAGACLPLLAWWIDAEAPRLWFAIGIALYLVFTHRSNLQRLCNGNESRFERARLLHRLYRGQGR</sequence>
<dbReference type="PANTHER" id="PTHR30309">
    <property type="entry name" value="INNER MEMBRANE PROTEIN YGIH"/>
    <property type="match status" value="1"/>
</dbReference>
<evidence type="ECO:0000256" key="8">
    <source>
        <dbReference type="ARBA" id="ARBA00023209"/>
    </source>
</evidence>